<dbReference type="PANTHER" id="PTHR42905">
    <property type="entry name" value="PHOSPHOENOLPYRUVATE CARBOXYLASE"/>
    <property type="match status" value="1"/>
</dbReference>
<dbReference type="Gene3D" id="3.20.20.60">
    <property type="entry name" value="Phosphoenolpyruvate-binding domains"/>
    <property type="match status" value="1"/>
</dbReference>
<dbReference type="Pfam" id="PF13714">
    <property type="entry name" value="PEP_mutase"/>
    <property type="match status" value="1"/>
</dbReference>
<protein>
    <recommendedName>
        <fullName evidence="3">Carboxyvinyl-carboxyphosphonate phosphorylmutase</fullName>
    </recommendedName>
</protein>
<dbReference type="OrthoDB" id="9771433at2"/>
<dbReference type="PANTHER" id="PTHR42905:SF5">
    <property type="entry name" value="CARBOXYVINYL-CARBOXYPHOSPHONATE PHOSPHORYLMUTASE, CHLOROPLASTIC"/>
    <property type="match status" value="1"/>
</dbReference>
<dbReference type="InterPro" id="IPR039556">
    <property type="entry name" value="ICL/PEPM"/>
</dbReference>
<dbReference type="EMBL" id="NEVS01000004">
    <property type="protein sequence ID" value="OZI62027.1"/>
    <property type="molecule type" value="Genomic_DNA"/>
</dbReference>
<reference evidence="2" key="1">
    <citation type="submission" date="2017-05" db="EMBL/GenBank/DDBJ databases">
        <title>Complete and WGS of Bordetella genogroups.</title>
        <authorList>
            <person name="Spilker T."/>
            <person name="Lipuma J."/>
        </authorList>
    </citation>
    <scope>NUCLEOTIDE SEQUENCE [LARGE SCALE GENOMIC DNA]</scope>
    <source>
        <strain evidence="2">AU8856</strain>
    </source>
</reference>
<accession>A0A261UKH1</accession>
<proteinExistence type="predicted"/>
<gene>
    <name evidence="1" type="ORF">CAL28_22610</name>
</gene>
<organism evidence="1 2">
    <name type="scientific">Bordetella genomosp. 11</name>
    <dbReference type="NCBI Taxonomy" id="1416808"/>
    <lineage>
        <taxon>Bacteria</taxon>
        <taxon>Pseudomonadati</taxon>
        <taxon>Pseudomonadota</taxon>
        <taxon>Betaproteobacteria</taxon>
        <taxon>Burkholderiales</taxon>
        <taxon>Alcaligenaceae</taxon>
        <taxon>Bordetella</taxon>
    </lineage>
</organism>
<evidence type="ECO:0000313" key="2">
    <source>
        <dbReference type="Proteomes" id="UP000215767"/>
    </source>
</evidence>
<sequence>MSAPISTAPSPAQAGWNKPARLRQALRDRLASAGRGQPTLIAPGVYDAYGARMVQHAGFEAVYMTGNGVSASLLGKPDVGLVDLTMITAHARRVAACIDLPLICDADTGYGGVAAIRRTVEEFEAAGVAAIHIEDQQSPKRCAQFPGARTVLPFEDAVTRIAAAVAARDSTGLLVIGRTDCAASMGLDEAIRRAEAYAQAGADAVFVELKAHAGVLDDIRTVTERIRIPCMINLDSGGPLADLRFPDLAGLGIALAIYPGLLRNALGYAMREALGHLREDGCTIAMRDRMLTAAQYSEYLGLSEVEDWENRFPAHP</sequence>
<dbReference type="AlphaFoldDB" id="A0A261UKH1"/>
<evidence type="ECO:0008006" key="3">
    <source>
        <dbReference type="Google" id="ProtNLM"/>
    </source>
</evidence>
<keyword evidence="2" id="KW-1185">Reference proteome</keyword>
<dbReference type="InterPro" id="IPR015813">
    <property type="entry name" value="Pyrv/PenolPyrv_kinase-like_dom"/>
</dbReference>
<evidence type="ECO:0000313" key="1">
    <source>
        <dbReference type="EMBL" id="OZI62027.1"/>
    </source>
</evidence>
<dbReference type="GO" id="GO:0016833">
    <property type="term" value="F:oxo-acid-lyase activity"/>
    <property type="evidence" value="ECO:0007669"/>
    <property type="project" value="UniProtKB-ARBA"/>
</dbReference>
<comment type="caution">
    <text evidence="1">The sequence shown here is derived from an EMBL/GenBank/DDBJ whole genome shotgun (WGS) entry which is preliminary data.</text>
</comment>
<dbReference type="CDD" id="cd00377">
    <property type="entry name" value="ICL_PEPM"/>
    <property type="match status" value="1"/>
</dbReference>
<dbReference type="SUPFAM" id="SSF51621">
    <property type="entry name" value="Phosphoenolpyruvate/pyruvate domain"/>
    <property type="match status" value="1"/>
</dbReference>
<dbReference type="RefSeq" id="WP_094843412.1">
    <property type="nucleotide sequence ID" value="NZ_NEVS01000004.1"/>
</dbReference>
<name>A0A261UKH1_9BORD</name>
<dbReference type="Proteomes" id="UP000215767">
    <property type="component" value="Unassembled WGS sequence"/>
</dbReference>
<dbReference type="InterPro" id="IPR040442">
    <property type="entry name" value="Pyrv_kinase-like_dom_sf"/>
</dbReference>